<comment type="caution">
    <text evidence="6">The sequence shown here is derived from an EMBL/GenBank/DDBJ whole genome shotgun (WGS) entry which is preliminary data.</text>
</comment>
<dbReference type="InterPro" id="IPR023365">
    <property type="entry name" value="Sortase_dom-sf"/>
</dbReference>
<dbReference type="SUPFAM" id="SSF63817">
    <property type="entry name" value="Sortase"/>
    <property type="match status" value="1"/>
</dbReference>
<dbReference type="GO" id="GO:0008234">
    <property type="term" value="F:cysteine-type peptidase activity"/>
    <property type="evidence" value="ECO:0007669"/>
    <property type="project" value="UniProtKB-KW"/>
</dbReference>
<dbReference type="CDD" id="cd06165">
    <property type="entry name" value="Sortase_A"/>
    <property type="match status" value="1"/>
</dbReference>
<keyword evidence="5" id="KW-1133">Transmembrane helix</keyword>
<evidence type="ECO:0000256" key="2">
    <source>
        <dbReference type="ARBA" id="ARBA00022801"/>
    </source>
</evidence>
<gene>
    <name evidence="6" type="ORF">HMPREF9249_02379</name>
</gene>
<dbReference type="GO" id="GO:0006508">
    <property type="term" value="P:proteolysis"/>
    <property type="evidence" value="ECO:0007669"/>
    <property type="project" value="UniProtKB-KW"/>
</dbReference>
<feature type="transmembrane region" description="Helical" evidence="5">
    <location>
        <begin position="20"/>
        <end position="39"/>
    </location>
</feature>
<dbReference type="NCBIfam" id="TIGR01076">
    <property type="entry name" value="sortase_fam"/>
    <property type="match status" value="1"/>
</dbReference>
<feature type="active site" description="Proton donor/acceptor" evidence="4">
    <location>
        <position position="143"/>
    </location>
</feature>
<feature type="transmembrane region" description="Helical" evidence="5">
    <location>
        <begin position="291"/>
        <end position="310"/>
    </location>
</feature>
<dbReference type="InterPro" id="IPR005754">
    <property type="entry name" value="Sortase"/>
</dbReference>
<dbReference type="Pfam" id="PF04203">
    <property type="entry name" value="Sortase"/>
    <property type="match status" value="1"/>
</dbReference>
<keyword evidence="2" id="KW-0378">Hydrolase</keyword>
<dbReference type="RefSeq" id="WP_005729860.1">
    <property type="nucleotide sequence ID" value="NZ_JH932275.1"/>
</dbReference>
<feature type="active site" description="Acyl-thioester intermediate" evidence="4">
    <location>
        <position position="207"/>
    </location>
</feature>
<evidence type="ECO:0000256" key="4">
    <source>
        <dbReference type="PIRSR" id="PIRSR605754-1"/>
    </source>
</evidence>
<evidence type="ECO:0000256" key="1">
    <source>
        <dbReference type="ARBA" id="ARBA00022670"/>
    </source>
</evidence>
<dbReference type="AlphaFoldDB" id="K1M431"/>
<evidence type="ECO:0000313" key="7">
    <source>
        <dbReference type="Proteomes" id="UP000004722"/>
    </source>
</evidence>
<keyword evidence="1" id="KW-0645">Protease</keyword>
<organism evidence="6 7">
    <name type="scientific">Lactobacillus crispatus FB077-07</name>
    <dbReference type="NCBI Taxonomy" id="883092"/>
    <lineage>
        <taxon>Bacteria</taxon>
        <taxon>Bacillati</taxon>
        <taxon>Bacillota</taxon>
        <taxon>Bacilli</taxon>
        <taxon>Lactobacillales</taxon>
        <taxon>Lactobacillaceae</taxon>
        <taxon>Lactobacillus</taxon>
    </lineage>
</organism>
<dbReference type="InterPro" id="IPR042007">
    <property type="entry name" value="Sortase_A"/>
</dbReference>
<dbReference type="PATRIC" id="fig|883092.3.peg.2364"/>
<dbReference type="Proteomes" id="UP000004722">
    <property type="component" value="Unassembled WGS sequence"/>
</dbReference>
<dbReference type="Gene3D" id="2.40.260.10">
    <property type="entry name" value="Sortase"/>
    <property type="match status" value="1"/>
</dbReference>
<proteinExistence type="predicted"/>
<reference evidence="6 7" key="1">
    <citation type="submission" date="2012-07" db="EMBL/GenBank/DDBJ databases">
        <title>The Genome Sequence of Lactobacillus crispatus FB077-07.</title>
        <authorList>
            <consortium name="The Broad Institute Genome Sequencing Platform"/>
            <person name="Earl A."/>
            <person name="Ward D."/>
            <person name="Feldgarden M."/>
            <person name="Gevers D."/>
            <person name="Saerens B."/>
            <person name="Vaneechoutte M."/>
            <person name="Walker B."/>
            <person name="Young S.K."/>
            <person name="Zeng Q."/>
            <person name="Gargeya S."/>
            <person name="Fitzgerald M."/>
            <person name="Haas B."/>
            <person name="Abouelleil A."/>
            <person name="Alvarado L."/>
            <person name="Arachchi H.M."/>
            <person name="Berlin A.M."/>
            <person name="Chapman S.B."/>
            <person name="Goldberg J."/>
            <person name="Griggs A."/>
            <person name="Gujja S."/>
            <person name="Hansen M."/>
            <person name="Howarth C."/>
            <person name="Imamovic A."/>
            <person name="Larimer J."/>
            <person name="McCowen C."/>
            <person name="Montmayeur A."/>
            <person name="Murphy C."/>
            <person name="Neiman D."/>
            <person name="Pearson M."/>
            <person name="Priest M."/>
            <person name="Roberts A."/>
            <person name="Saif S."/>
            <person name="Shea T."/>
            <person name="Sisk P."/>
            <person name="Sykes S."/>
            <person name="Wortman J."/>
            <person name="Nusbaum C."/>
            <person name="Birren B."/>
        </authorList>
    </citation>
    <scope>NUCLEOTIDE SEQUENCE [LARGE SCALE GENOMIC DNA]</scope>
    <source>
        <strain evidence="6 7">FB077-07</strain>
    </source>
</reference>
<keyword evidence="3" id="KW-0788">Thiol protease</keyword>
<dbReference type="HOGENOM" id="CLU_045680_4_2_9"/>
<evidence type="ECO:0000256" key="3">
    <source>
        <dbReference type="ARBA" id="ARBA00022807"/>
    </source>
</evidence>
<accession>K1M431</accession>
<evidence type="ECO:0000313" key="6">
    <source>
        <dbReference type="EMBL" id="EKB62156.1"/>
    </source>
</evidence>
<keyword evidence="5" id="KW-0812">Transmembrane</keyword>
<name>K1M431_9LACO</name>
<protein>
    <submittedName>
        <fullName evidence="6">Sortase</fullName>
    </submittedName>
</protein>
<dbReference type="EMBL" id="AGZG01000115">
    <property type="protein sequence ID" value="EKB62156.1"/>
    <property type="molecule type" value="Genomic_DNA"/>
</dbReference>
<evidence type="ECO:0000256" key="5">
    <source>
        <dbReference type="SAM" id="Phobius"/>
    </source>
</evidence>
<keyword evidence="5" id="KW-0472">Membrane</keyword>
<sequence>MKKKSNTIKHKVVETLKTIILATMFYVGAALLFLGSGIGRSYMVKQNAQVASKTITVRTADKNKKVKTTYDAKKTKSIDAQEIWRAKQYPAYAIGRMSVPVVNIHNPLFAGFGGHNQNLSYGVVTVVPGRTMGGINNYVLAGHYMGSAGPAILDNLHYMKAGDPIYVTDMHKIYAYQTKSVSYSIKPTQIEVENNQKGKGTITLITCSDFNISRYGYGQHRTVVQGDLIGSLPATKSNLEKTELTDKANQSSIKMVKHTKVLNPFTKKMVTVRKPAQTKIYQNVTYNQIKAVFSVIVAVIVLIRLLFIWIPRKNKIA</sequence>